<dbReference type="CDD" id="cd00030">
    <property type="entry name" value="C2"/>
    <property type="match status" value="1"/>
</dbReference>
<dbReference type="GO" id="GO:0051211">
    <property type="term" value="P:anisotropic cell growth"/>
    <property type="evidence" value="ECO:0007669"/>
    <property type="project" value="InterPro"/>
</dbReference>
<feature type="repeat" description="ARM" evidence="1">
    <location>
        <begin position="525"/>
        <end position="567"/>
    </location>
</feature>
<dbReference type="Gene3D" id="2.60.40.150">
    <property type="entry name" value="C2 domain"/>
    <property type="match status" value="1"/>
</dbReference>
<dbReference type="GO" id="GO:2001006">
    <property type="term" value="P:regulation of cellulose biosynthetic process"/>
    <property type="evidence" value="ECO:0007669"/>
    <property type="project" value="InterPro"/>
</dbReference>
<proteinExistence type="predicted"/>
<dbReference type="PANTHER" id="PTHR46369:SF2">
    <property type="entry name" value="PROTEIN CELLULOSE SYNTHASE INTERACTIVE 1"/>
    <property type="match status" value="1"/>
</dbReference>
<sequence>MAAALAWRFNGTNGGADLEHKVQESEPPTPVSVMRMVKNRANVEDEETLSSVAQCIEQLRQGSSSTQEKENSLKQLLDLLETRDTTFGAVGSHAQAVPILVSLLRSGSSGVKMLAATVLGSLCKEEELRVKVLLGGCIPPLLALLRSKSAESQTAAAKTIYAVSQGGIRDHVGSKIFSTENVVPVLWEQLKVSLKNESLVDGLLTGALKNLSKNTDGFWSATVQCGGVDILIKLVASGQANTLANACNLLGALMMEDSSVCSKVLSGETTKQLLKLLGPGNETYIRAEAAGALKSLSAQSKEARRQIANSNGIPALINATIAPSKEFMQGESAQALQENAMCALANISGGLSYVISSLGESLESCSSPAQIADTLGALASALMIYDTNSESISASDPLVVEKTLMKQFKPKAPFLVQERVIEALASLYSNPVLCRTLADSDAKRLLVGLITMAGTEFQDDLTKSLFALCKKDCDLWQALQGREGVQLLISLLGLSSEQQQECAVALLALLSKENDESKWAITAAGGIPPLVQILETGSPKAKEDSATILGNLCNHSEDIRACVESADAVPALLWLLKNGSDNGKEIASKTLNHLIHKSDTGTISQLSALLTSEQPESKVYVLDALKSLLSVAPLNDILHEGSAANDAVETMIKILNSPKEETQAKSASALAGLFHCRKDLRETHIAVKTLWSVMKLIDVQTDKILMAASSCLAAIFLSIKQNKDVAAIGRDALAPLVSLANSTVLEVAEQATRALANLFLDHELSLQVSFEEIIFPITHVLREGSIDGRTHAAAAIARLLQCRPINQPLSDTINRSGAVLALAGLLEAANGEAAATSEVVDALVLLSKPKVSSGHTKAPWTVLAENPHTILPLVSCVADAAPSLQDKAIEVLSRLCSDQHDIVGGLVSEIPGCISSVARRVIGSNMLKVKVGGCALLVCAAKEHCQKQIEILSDSSLYIQLIHSLVSMIHMTNLPSENGSGENISDIKISRHSKENNNSDETVCRTAVISGNMIPLWLLAVFARHDSKTRAEILEAGAVEMLMEKISQNAFLYVGEEDSTAWVCALLLALLFQEREINRSNAALHSIPVLSNLLRSDEQAYRYFAAQALASLVCNGSRGTLLAVANSGAATGLISLLGCAEVDIADLLELSEEFMLVPNPDQITLERLFRVDDIRVGATSRKSIPLLVDLLKPIPERPGAPFLALGLLTQLAIDCPPNMMLMAEAGILEALTKYLSLSPQDATEEATTDLLGILFSCAEIRHNEAALGTVNQLVAVLRLGGRNSRYSAAKALESLFIADHVRNSESARQAIQPLVEILSTGMEREQHAATSALVRLLSDNPSRALTVADVEMNAVDVLCRILSSDSSAELKGDAAELCCVLFANTRIRSTSAAARCVEPLVALLVCEANPAQLSVVRALDRLLDDEQLAELVAAHGAVIPLVGLLFGKNYTLHEAVARALVKLGKDRPGCKLEMVKAGVIESILDILHDAPDFLCIALAEMLRILTNNASIAKGPSAAKVVQPLFSLLSKADIGPEGQYSTLQVLVNILEHPECRADYNLTPRQTIEPVISLLNSSPPAVQQLAAELLSHLILEENLQKDTITELAIPPLIQVLSSGLPNLQQRAIKALANLALAWPNTIAKEGGVFELSKVLLQSDPPLPHVVWESAASVLSSILQYSTEFFLEVPVAVLVQLLRSGTESTVVGALNALLVLESDDSTSAEAMAESGAVEALLDLLRSHQCEEAAARLIEALLNNVRIREAKAAKNAIAPLSMYLLDPQTQSQQGRLLAALALGDLFQNEGLARSTDAVAACRALVNLLEDQPTEEMKVVAICALQNLVMYSRANKRAVAESGGVQVLLDLISSSNPDTSVQAAMFVKLLFNNHTIQEYATSETVRVITASIEKDIWASGSANEEYLKALNALLSNFPRLRVTEPATLCIPHLVTSLKTGSEATQEAALDSLYLLRQAWGACAAEIFKAQSVAASEAIPLLQYLIQSGPPRFQEKAELLLQCLPGTLTVTIKRGNNLRQSVGNPSAFCKLTLGNNPPRLTKIVSTGATPEWDEAFAWAFDSPPKGQKLHISCKNNSKFGKKSFGKVTIQIDRVVMLGSVAGEYTLLPENFKIRVDMGSSCASDIKQENSSYGWKHVQNFQRSHWTGGDTWWNHWQCEPLKLPEEGPDDSEKEKKPEVWPHNLVEATYCEH</sequence>
<evidence type="ECO:0000313" key="4">
    <source>
        <dbReference type="Proteomes" id="UP000006591"/>
    </source>
</evidence>
<protein>
    <recommendedName>
        <fullName evidence="2">C2 domain-containing protein</fullName>
    </recommendedName>
</protein>
<dbReference type="Proteomes" id="UP000006591">
    <property type="component" value="Chromosome 6"/>
</dbReference>
<dbReference type="STRING" id="4536.A0A0E0HMV9"/>
<evidence type="ECO:0000256" key="1">
    <source>
        <dbReference type="PROSITE-ProRule" id="PRU00259"/>
    </source>
</evidence>
<dbReference type="PROSITE" id="PS50176">
    <property type="entry name" value="ARM_REPEAT"/>
    <property type="match status" value="1"/>
</dbReference>
<reference evidence="3" key="2">
    <citation type="submission" date="2018-04" db="EMBL/GenBank/DDBJ databases">
        <title>OnivRS2 (Oryza nivara Reference Sequence Version 2).</title>
        <authorList>
            <person name="Zhang J."/>
            <person name="Kudrna D."/>
            <person name="Lee S."/>
            <person name="Talag J."/>
            <person name="Rajasekar S."/>
            <person name="Welchert J."/>
            <person name="Hsing Y.-I."/>
            <person name="Wing R.A."/>
        </authorList>
    </citation>
    <scope>NUCLEOTIDE SEQUENCE [LARGE SCALE GENOMIC DNA]</scope>
    <source>
        <strain evidence="3">SL10</strain>
    </source>
</reference>
<dbReference type="Gramene" id="ONIVA06G09100.1">
    <property type="protein sequence ID" value="ONIVA06G09100.1"/>
    <property type="gene ID" value="ONIVA06G09100"/>
</dbReference>
<reference evidence="3" key="1">
    <citation type="submission" date="2015-04" db="UniProtKB">
        <authorList>
            <consortium name="EnsemblPlants"/>
        </authorList>
    </citation>
    <scope>IDENTIFICATION</scope>
    <source>
        <strain evidence="3">SL10</strain>
    </source>
</reference>
<evidence type="ECO:0000259" key="2">
    <source>
        <dbReference type="PROSITE" id="PS50004"/>
    </source>
</evidence>
<dbReference type="eggNOG" id="KOG0167">
    <property type="taxonomic scope" value="Eukaryota"/>
</dbReference>
<organism evidence="3">
    <name type="scientific">Oryza nivara</name>
    <name type="common">Indian wild rice</name>
    <name type="synonym">Oryza sativa f. spontanea</name>
    <dbReference type="NCBI Taxonomy" id="4536"/>
    <lineage>
        <taxon>Eukaryota</taxon>
        <taxon>Viridiplantae</taxon>
        <taxon>Streptophyta</taxon>
        <taxon>Embryophyta</taxon>
        <taxon>Tracheophyta</taxon>
        <taxon>Spermatophyta</taxon>
        <taxon>Magnoliopsida</taxon>
        <taxon>Liliopsida</taxon>
        <taxon>Poales</taxon>
        <taxon>Poaceae</taxon>
        <taxon>BOP clade</taxon>
        <taxon>Oryzoideae</taxon>
        <taxon>Oryzeae</taxon>
        <taxon>Oryzinae</taxon>
        <taxon>Oryza</taxon>
    </lineage>
</organism>
<evidence type="ECO:0000313" key="3">
    <source>
        <dbReference type="EnsemblPlants" id="ONIVA06G09100.1"/>
    </source>
</evidence>
<dbReference type="InterPro" id="IPR044297">
    <property type="entry name" value="CSI1/2/3"/>
</dbReference>
<dbReference type="PANTHER" id="PTHR46369">
    <property type="entry name" value="PROTEIN CELLULOSE SYNTHASE INTERACTIVE 1"/>
    <property type="match status" value="1"/>
</dbReference>
<dbReference type="GO" id="GO:0008017">
    <property type="term" value="F:microtubule binding"/>
    <property type="evidence" value="ECO:0007669"/>
    <property type="project" value="InterPro"/>
</dbReference>
<dbReference type="SUPFAM" id="SSF48371">
    <property type="entry name" value="ARM repeat"/>
    <property type="match status" value="6"/>
</dbReference>
<dbReference type="OMA" id="IIFPITH"/>
<dbReference type="SMART" id="SM00239">
    <property type="entry name" value="C2"/>
    <property type="match status" value="1"/>
</dbReference>
<dbReference type="PROSITE" id="PS50004">
    <property type="entry name" value="C2"/>
    <property type="match status" value="1"/>
</dbReference>
<dbReference type="Gene3D" id="1.25.10.10">
    <property type="entry name" value="Leucine-rich Repeat Variant"/>
    <property type="match status" value="8"/>
</dbReference>
<dbReference type="InterPro" id="IPR016024">
    <property type="entry name" value="ARM-type_fold"/>
</dbReference>
<dbReference type="InterPro" id="IPR035892">
    <property type="entry name" value="C2_domain_sf"/>
</dbReference>
<dbReference type="Pfam" id="PF00168">
    <property type="entry name" value="C2"/>
    <property type="match status" value="1"/>
</dbReference>
<accession>A0A0E0HMV9</accession>
<dbReference type="InterPro" id="IPR000225">
    <property type="entry name" value="Armadillo"/>
</dbReference>
<name>A0A0E0HMV9_ORYNI</name>
<dbReference type="InterPro" id="IPR011989">
    <property type="entry name" value="ARM-like"/>
</dbReference>
<dbReference type="SUPFAM" id="SSF49562">
    <property type="entry name" value="C2 domain (Calcium/lipid-binding domain, CaLB)"/>
    <property type="match status" value="1"/>
</dbReference>
<keyword evidence="4" id="KW-1185">Reference proteome</keyword>
<dbReference type="GO" id="GO:0010330">
    <property type="term" value="C:cellulose synthase complex"/>
    <property type="evidence" value="ECO:0007669"/>
    <property type="project" value="InterPro"/>
</dbReference>
<dbReference type="EnsemblPlants" id="ONIVA06G09100.1">
    <property type="protein sequence ID" value="ONIVA06G09100.1"/>
    <property type="gene ID" value="ONIVA06G09100"/>
</dbReference>
<feature type="domain" description="C2" evidence="2">
    <location>
        <begin position="1997"/>
        <end position="2114"/>
    </location>
</feature>
<dbReference type="SMART" id="SM00185">
    <property type="entry name" value="ARM"/>
    <property type="match status" value="18"/>
</dbReference>
<dbReference type="InterPro" id="IPR000008">
    <property type="entry name" value="C2_dom"/>
</dbReference>
<dbReference type="Pfam" id="PF00514">
    <property type="entry name" value="Arm"/>
    <property type="match status" value="1"/>
</dbReference>